<keyword evidence="7" id="KW-1185">Reference proteome</keyword>
<dbReference type="GO" id="GO:0004867">
    <property type="term" value="F:serine-type endopeptidase inhibitor activity"/>
    <property type="evidence" value="ECO:0007669"/>
    <property type="project" value="UniProtKB-KW"/>
</dbReference>
<keyword evidence="2" id="KW-0646">Protease inhibitor</keyword>
<reference evidence="8" key="1">
    <citation type="submission" date="2025-08" db="UniProtKB">
        <authorList>
            <consortium name="RefSeq"/>
        </authorList>
    </citation>
    <scope>IDENTIFICATION</scope>
</reference>
<evidence type="ECO:0000256" key="3">
    <source>
        <dbReference type="ARBA" id="ARBA00022900"/>
    </source>
</evidence>
<evidence type="ECO:0000313" key="8">
    <source>
        <dbReference type="RefSeq" id="XP_023951299.2"/>
    </source>
</evidence>
<dbReference type="InterPro" id="IPR023796">
    <property type="entry name" value="Serpin_dom"/>
</dbReference>
<dbReference type="Proteomes" id="UP001652582">
    <property type="component" value="Chromosome 7"/>
</dbReference>
<dbReference type="InterPro" id="IPR023795">
    <property type="entry name" value="Serpin_CS"/>
</dbReference>
<dbReference type="PROSITE" id="PS00284">
    <property type="entry name" value="SERPIN"/>
    <property type="match status" value="1"/>
</dbReference>
<dbReference type="InterPro" id="IPR036186">
    <property type="entry name" value="Serpin_sf"/>
</dbReference>
<comment type="similarity">
    <text evidence="1 4">Belongs to the serpin family.</text>
</comment>
<evidence type="ECO:0000256" key="4">
    <source>
        <dbReference type="RuleBase" id="RU000411"/>
    </source>
</evidence>
<evidence type="ECO:0000313" key="7">
    <source>
        <dbReference type="Proteomes" id="UP001652582"/>
    </source>
</evidence>
<dbReference type="GeneID" id="112055425"/>
<protein>
    <submittedName>
        <fullName evidence="8">Alaserpin</fullName>
    </submittedName>
</protein>
<dbReference type="InterPro" id="IPR000215">
    <property type="entry name" value="Serpin_fam"/>
</dbReference>
<feature type="chain" id="PRO_5045352147" evidence="5">
    <location>
        <begin position="18"/>
        <end position="400"/>
    </location>
</feature>
<dbReference type="RefSeq" id="XP_023951299.2">
    <property type="nucleotide sequence ID" value="XM_024095531.2"/>
</dbReference>
<feature type="domain" description="Serpin" evidence="6">
    <location>
        <begin position="37"/>
        <end position="399"/>
    </location>
</feature>
<evidence type="ECO:0000256" key="1">
    <source>
        <dbReference type="ARBA" id="ARBA00009500"/>
    </source>
</evidence>
<dbReference type="CDD" id="cd19579">
    <property type="entry name" value="serpin1K-like"/>
    <property type="match status" value="1"/>
</dbReference>
<keyword evidence="3" id="KW-0722">Serine protease inhibitor</keyword>
<dbReference type="Pfam" id="PF00079">
    <property type="entry name" value="Serpin"/>
    <property type="match status" value="1"/>
</dbReference>
<dbReference type="PANTHER" id="PTHR11461">
    <property type="entry name" value="SERINE PROTEASE INHIBITOR, SERPIN"/>
    <property type="match status" value="1"/>
</dbReference>
<dbReference type="Gene3D" id="2.30.39.10">
    <property type="entry name" value="Alpha-1-antitrypsin, domain 1"/>
    <property type="match status" value="1"/>
</dbReference>
<dbReference type="Gene3D" id="3.30.497.10">
    <property type="entry name" value="Antithrombin, subunit I, domain 2"/>
    <property type="match status" value="1"/>
</dbReference>
<organism evidence="7 8">
    <name type="scientific">Bicyclus anynana</name>
    <name type="common">Squinting bush brown butterfly</name>
    <dbReference type="NCBI Taxonomy" id="110368"/>
    <lineage>
        <taxon>Eukaryota</taxon>
        <taxon>Metazoa</taxon>
        <taxon>Ecdysozoa</taxon>
        <taxon>Arthropoda</taxon>
        <taxon>Hexapoda</taxon>
        <taxon>Insecta</taxon>
        <taxon>Pterygota</taxon>
        <taxon>Neoptera</taxon>
        <taxon>Endopterygota</taxon>
        <taxon>Lepidoptera</taxon>
        <taxon>Glossata</taxon>
        <taxon>Ditrysia</taxon>
        <taxon>Papilionoidea</taxon>
        <taxon>Nymphalidae</taxon>
        <taxon>Satyrinae</taxon>
        <taxon>Satyrini</taxon>
        <taxon>Mycalesina</taxon>
        <taxon>Bicyclus</taxon>
    </lineage>
</organism>
<sequence>MRQIFYILCILPFTALAMSNGKTTETLLQEGSNQFTTKMFTEVTKANPQKSTVMSAISVMEPLAELSLASVGESHDELQTAIGTTSDETTKAVFSYANKELKASEGITLTTASKIYVGANYKLNDNFVAVSKNVFDSEVQNIDFEENVKAATEINTWVEDKTNNRIKDLVDPRSIDGNTKAILVNAIYFKGAWADPFEKELTEDKDFYVSKDNVIQVPMMYQRSHFDYVESEELNCQIIEIPYRGYQASLVVVLPREVDGIVELLEKLKDPNVVDNALKQRNYRTEVKLRLPKFKIETTTNLKDVLTKIGVTKLFDPSEAKLNNLLKDGEGLFIDSAIQKAFLEVNEVGTEAAAANVFNAVGASFILDPPPPKDFNANRPFYYAIKMNSLTLFNGVMYGV</sequence>
<dbReference type="PANTHER" id="PTHR11461:SF211">
    <property type="entry name" value="GH10112P-RELATED"/>
    <property type="match status" value="1"/>
</dbReference>
<dbReference type="AlphaFoldDB" id="A0A6J1NX63"/>
<keyword evidence="5" id="KW-0732">Signal</keyword>
<dbReference type="InterPro" id="IPR042178">
    <property type="entry name" value="Serpin_sf_1"/>
</dbReference>
<dbReference type="KEGG" id="bany:112055425"/>
<gene>
    <name evidence="8" type="primary">LOC112055425</name>
</gene>
<evidence type="ECO:0000256" key="2">
    <source>
        <dbReference type="ARBA" id="ARBA00022690"/>
    </source>
</evidence>
<dbReference type="GO" id="GO:0005615">
    <property type="term" value="C:extracellular space"/>
    <property type="evidence" value="ECO:0007669"/>
    <property type="project" value="InterPro"/>
</dbReference>
<name>A0A6J1NX63_BICAN</name>
<dbReference type="OrthoDB" id="671595at2759"/>
<evidence type="ECO:0000256" key="5">
    <source>
        <dbReference type="SAM" id="SignalP"/>
    </source>
</evidence>
<proteinExistence type="inferred from homology"/>
<evidence type="ECO:0000259" key="6">
    <source>
        <dbReference type="SMART" id="SM00093"/>
    </source>
</evidence>
<dbReference type="SMART" id="SM00093">
    <property type="entry name" value="SERPIN"/>
    <property type="match status" value="1"/>
</dbReference>
<feature type="signal peptide" evidence="5">
    <location>
        <begin position="1"/>
        <end position="17"/>
    </location>
</feature>
<accession>A0A6J1NX63</accession>
<dbReference type="SUPFAM" id="SSF56574">
    <property type="entry name" value="Serpins"/>
    <property type="match status" value="1"/>
</dbReference>
<dbReference type="InterPro" id="IPR042185">
    <property type="entry name" value="Serpin_sf_2"/>
</dbReference>